<accession>A0A6A7B5T1</accession>
<protein>
    <submittedName>
        <fullName evidence="2">Uncharacterized protein</fullName>
    </submittedName>
</protein>
<dbReference type="EMBL" id="MU006305">
    <property type="protein sequence ID" value="KAF2850693.1"/>
    <property type="molecule type" value="Genomic_DNA"/>
</dbReference>
<evidence type="ECO:0000313" key="3">
    <source>
        <dbReference type="Proteomes" id="UP000799423"/>
    </source>
</evidence>
<reference evidence="2" key="1">
    <citation type="submission" date="2020-01" db="EMBL/GenBank/DDBJ databases">
        <authorList>
            <consortium name="DOE Joint Genome Institute"/>
            <person name="Haridas S."/>
            <person name="Albert R."/>
            <person name="Binder M."/>
            <person name="Bloem J."/>
            <person name="Labutti K."/>
            <person name="Salamov A."/>
            <person name="Andreopoulos B."/>
            <person name="Baker S.E."/>
            <person name="Barry K."/>
            <person name="Bills G."/>
            <person name="Bluhm B.H."/>
            <person name="Cannon C."/>
            <person name="Castanera R."/>
            <person name="Culley D.E."/>
            <person name="Daum C."/>
            <person name="Ezra D."/>
            <person name="Gonzalez J.B."/>
            <person name="Henrissat B."/>
            <person name="Kuo A."/>
            <person name="Liang C."/>
            <person name="Lipzen A."/>
            <person name="Lutzoni F."/>
            <person name="Magnuson J."/>
            <person name="Mondo S."/>
            <person name="Nolan M."/>
            <person name="Ohm R."/>
            <person name="Pangilinan J."/>
            <person name="Park H.-J."/>
            <person name="Ramirez L."/>
            <person name="Alfaro M."/>
            <person name="Sun H."/>
            <person name="Tritt A."/>
            <person name="Yoshinaga Y."/>
            <person name="Zwiers L.-H."/>
            <person name="Turgeon B.G."/>
            <person name="Goodwin S.B."/>
            <person name="Spatafora J.W."/>
            <person name="Crous P.W."/>
            <person name="Grigoriev I.V."/>
        </authorList>
    </citation>
    <scope>NUCLEOTIDE SEQUENCE</scope>
    <source>
        <strain evidence="2">IPT5</strain>
    </source>
</reference>
<evidence type="ECO:0000256" key="1">
    <source>
        <dbReference type="SAM" id="Phobius"/>
    </source>
</evidence>
<dbReference type="Proteomes" id="UP000799423">
    <property type="component" value="Unassembled WGS sequence"/>
</dbReference>
<sequence>MQGTLSLIRLRHPPAGVPRSLPLSCQDSTRSRMRAALCVLFLTLFCCLSLSSYSCSLVSVAVAVAVAVFRARRLLEHVSLFFSSTSHPARCPGCRSRSATSTSHLSLAVYHHRPPPRRRRRRSCSSSFAAVPLPAAASSQTGATCSPSAQTSRRGARIVIASTVETRARIAGLAPALIPPIPPSPPSTPSSLGAHLCCRCPTPRSDRSAPLAHCSALIL</sequence>
<name>A0A6A7B5T1_9PLEO</name>
<organism evidence="2 3">
    <name type="scientific">Plenodomus tracheiphilus IPT5</name>
    <dbReference type="NCBI Taxonomy" id="1408161"/>
    <lineage>
        <taxon>Eukaryota</taxon>
        <taxon>Fungi</taxon>
        <taxon>Dikarya</taxon>
        <taxon>Ascomycota</taxon>
        <taxon>Pezizomycotina</taxon>
        <taxon>Dothideomycetes</taxon>
        <taxon>Pleosporomycetidae</taxon>
        <taxon>Pleosporales</taxon>
        <taxon>Pleosporineae</taxon>
        <taxon>Leptosphaeriaceae</taxon>
        <taxon>Plenodomus</taxon>
    </lineage>
</organism>
<keyword evidence="3" id="KW-1185">Reference proteome</keyword>
<feature type="transmembrane region" description="Helical" evidence="1">
    <location>
        <begin position="36"/>
        <end position="69"/>
    </location>
</feature>
<dbReference type="AlphaFoldDB" id="A0A6A7B5T1"/>
<gene>
    <name evidence="2" type="ORF">T440DRAFT_82647</name>
</gene>
<evidence type="ECO:0000313" key="2">
    <source>
        <dbReference type="EMBL" id="KAF2850693.1"/>
    </source>
</evidence>
<keyword evidence="1" id="KW-1133">Transmembrane helix</keyword>
<proteinExistence type="predicted"/>
<keyword evidence="1" id="KW-0812">Transmembrane</keyword>
<keyword evidence="1" id="KW-0472">Membrane</keyword>